<protein>
    <submittedName>
        <fullName evidence="1">Uncharacterized protein</fullName>
    </submittedName>
</protein>
<organism evidence="1 2">
    <name type="scientific">Acinetobacter gerneri DSM 14967 = CIP 107464 = MTCC 9824</name>
    <dbReference type="NCBI Taxonomy" id="1120926"/>
    <lineage>
        <taxon>Bacteria</taxon>
        <taxon>Pseudomonadati</taxon>
        <taxon>Pseudomonadota</taxon>
        <taxon>Gammaproteobacteria</taxon>
        <taxon>Moraxellales</taxon>
        <taxon>Moraxellaceae</taxon>
        <taxon>Acinetobacter</taxon>
    </lineage>
</organism>
<accession>N8ZVG9</accession>
<reference evidence="1 2" key="1">
    <citation type="submission" date="2013-02" db="EMBL/GenBank/DDBJ databases">
        <title>The Genome Sequence of Acinetobacter gerneri CIP 107464.</title>
        <authorList>
            <consortium name="The Broad Institute Genome Sequencing Platform"/>
            <consortium name="The Broad Institute Genome Sequencing Center for Infectious Disease"/>
            <person name="Cerqueira G."/>
            <person name="Feldgarden M."/>
            <person name="Courvalin P."/>
            <person name="Perichon B."/>
            <person name="Grillot-Courvalin C."/>
            <person name="Clermont D."/>
            <person name="Rocha E."/>
            <person name="Yoon E.-J."/>
            <person name="Nemec A."/>
            <person name="Walker B."/>
            <person name="Young S.K."/>
            <person name="Zeng Q."/>
            <person name="Gargeya S."/>
            <person name="Fitzgerald M."/>
            <person name="Haas B."/>
            <person name="Abouelleil A."/>
            <person name="Alvarado L."/>
            <person name="Arachchi H.M."/>
            <person name="Berlin A.M."/>
            <person name="Chapman S.B."/>
            <person name="Dewar J."/>
            <person name="Goldberg J."/>
            <person name="Griggs A."/>
            <person name="Gujja S."/>
            <person name="Hansen M."/>
            <person name="Howarth C."/>
            <person name="Imamovic A."/>
            <person name="Larimer J."/>
            <person name="McCowan C."/>
            <person name="Murphy C."/>
            <person name="Neiman D."/>
            <person name="Pearson M."/>
            <person name="Priest M."/>
            <person name="Roberts A."/>
            <person name="Saif S."/>
            <person name="Shea T."/>
            <person name="Sisk P."/>
            <person name="Sykes S."/>
            <person name="Wortman J."/>
            <person name="Nusbaum C."/>
            <person name="Birren B."/>
        </authorList>
    </citation>
    <scope>NUCLEOTIDE SEQUENCE [LARGE SCALE GENOMIC DNA]</scope>
    <source>
        <strain evidence="1 2">CIP 107464</strain>
    </source>
</reference>
<evidence type="ECO:0000313" key="2">
    <source>
        <dbReference type="Proteomes" id="UP000013117"/>
    </source>
</evidence>
<name>N8ZVG9_9GAMM</name>
<keyword evidence="2" id="KW-1185">Reference proteome</keyword>
<dbReference type="EMBL" id="APPN01000021">
    <property type="protein sequence ID" value="ENV35475.1"/>
    <property type="molecule type" value="Genomic_DNA"/>
</dbReference>
<dbReference type="AlphaFoldDB" id="N8ZVG9"/>
<evidence type="ECO:0000313" key="1">
    <source>
        <dbReference type="EMBL" id="ENV35475.1"/>
    </source>
</evidence>
<proteinExistence type="predicted"/>
<sequence>MNRLNSADGLYEKQRFVSLGNAALNKK</sequence>
<comment type="caution">
    <text evidence="1">The sequence shown here is derived from an EMBL/GenBank/DDBJ whole genome shotgun (WGS) entry which is preliminary data.</text>
</comment>
<dbReference type="Proteomes" id="UP000013117">
    <property type="component" value="Unassembled WGS sequence"/>
</dbReference>
<gene>
    <name evidence="1" type="ORF">F960_00282</name>
</gene>
<dbReference type="HOGENOM" id="CLU_3414475_0_0_6"/>